<dbReference type="SUPFAM" id="SSF55031">
    <property type="entry name" value="Bacterial exopeptidase dimerisation domain"/>
    <property type="match status" value="1"/>
</dbReference>
<evidence type="ECO:0000259" key="5">
    <source>
        <dbReference type="Pfam" id="PF07687"/>
    </source>
</evidence>
<dbReference type="PIRSF" id="PIRSF037238">
    <property type="entry name" value="Carboxypeptidase_G2"/>
    <property type="match status" value="1"/>
</dbReference>
<sequence>MRDSEPLALLHRLVHIESPSNDTAATARLAELLAVELEACGATVATEVTPAGTNLRAELAGEGAPVLLVGHLDTVWPVGTLAGEVPWRVDDDAVHGPGVFDMKSGIVAMVHALRALRGLPHRAVRIALVCDEEVGSPNSRDFVLRCAEGASAAIGFESPHPDGALKIGRRGSCRLRLEVTGRASHAALDPEAGVSAIDELIDQLLRVRAITSDPGLSSPVLCNVGTVHGGGRANVIPDAAHAELGLRFADAESEARVLDHLAALAPIRPGATLRVTRLSQRPTWQPSPADEALARELGLEGRPAAGGGDTNFLGAAGIPTVDGLGPRGAGAHATTEHASLASLNERIVQLQQFLQIR</sequence>
<feature type="domain" description="Peptidase M20 dimerisation" evidence="5">
    <location>
        <begin position="167"/>
        <end position="264"/>
    </location>
</feature>
<dbReference type="PANTHER" id="PTHR43808:SF9">
    <property type="entry name" value="BLL0789 PROTEIN"/>
    <property type="match status" value="1"/>
</dbReference>
<dbReference type="EMBL" id="CP097160">
    <property type="protein sequence ID" value="UQN14947.1"/>
    <property type="molecule type" value="Genomic_DNA"/>
</dbReference>
<proteinExistence type="predicted"/>
<dbReference type="InterPro" id="IPR002933">
    <property type="entry name" value="Peptidase_M20"/>
</dbReference>
<dbReference type="Pfam" id="PF07687">
    <property type="entry name" value="M20_dimer"/>
    <property type="match status" value="1"/>
</dbReference>
<dbReference type="SUPFAM" id="SSF53187">
    <property type="entry name" value="Zn-dependent exopeptidases"/>
    <property type="match status" value="1"/>
</dbReference>
<reference evidence="6" key="1">
    <citation type="submission" date="2022-05" db="EMBL/GenBank/DDBJ databases">
        <title>Complete genome sequence of toluene-degrading Gulosibacter sediminis strain ACHW.36C.</title>
        <authorList>
            <person name="Wai A.C."/>
            <person name="Lai G.K."/>
            <person name="Griffin S.D."/>
            <person name="Leung F.C."/>
        </authorList>
    </citation>
    <scope>NUCLEOTIDE SEQUENCE [LARGE SCALE GENOMIC DNA]</scope>
    <source>
        <strain evidence="6">ACHW.36C</strain>
    </source>
</reference>
<keyword evidence="4" id="KW-0862">Zinc</keyword>
<dbReference type="Gene3D" id="3.30.70.360">
    <property type="match status" value="1"/>
</dbReference>
<dbReference type="Gene3D" id="3.40.630.10">
    <property type="entry name" value="Zn peptidases"/>
    <property type="match status" value="1"/>
</dbReference>
<gene>
    <name evidence="6" type="ORF">M3M28_00315</name>
</gene>
<dbReference type="InterPro" id="IPR036264">
    <property type="entry name" value="Bact_exopeptidase_dim_dom"/>
</dbReference>
<organism evidence="6">
    <name type="scientific">Gulosibacter sediminis</name>
    <dbReference type="NCBI Taxonomy" id="1729695"/>
    <lineage>
        <taxon>Bacteria</taxon>
        <taxon>Bacillati</taxon>
        <taxon>Actinomycetota</taxon>
        <taxon>Actinomycetes</taxon>
        <taxon>Micrococcales</taxon>
        <taxon>Microbacteriaceae</taxon>
        <taxon>Gulosibacter</taxon>
    </lineage>
</organism>
<evidence type="ECO:0000256" key="1">
    <source>
        <dbReference type="ARBA" id="ARBA00001947"/>
    </source>
</evidence>
<dbReference type="InterPro" id="IPR017150">
    <property type="entry name" value="Pept_M20_glutamate_carboxypep"/>
</dbReference>
<accession>A0ABY4N0I7</accession>
<dbReference type="InterPro" id="IPR050072">
    <property type="entry name" value="Peptidase_M20A"/>
</dbReference>
<dbReference type="PROSITE" id="PS00758">
    <property type="entry name" value="ARGE_DAPE_CPG2_1"/>
    <property type="match status" value="1"/>
</dbReference>
<keyword evidence="3" id="KW-0378">Hydrolase</keyword>
<evidence type="ECO:0000256" key="3">
    <source>
        <dbReference type="ARBA" id="ARBA00022801"/>
    </source>
</evidence>
<evidence type="ECO:0000313" key="6">
    <source>
        <dbReference type="EMBL" id="UQN14947.1"/>
    </source>
</evidence>
<dbReference type="Pfam" id="PF01546">
    <property type="entry name" value="Peptidase_M20"/>
    <property type="match status" value="1"/>
</dbReference>
<name>A0ABY4N0I7_9MICO</name>
<keyword evidence="2" id="KW-0479">Metal-binding</keyword>
<dbReference type="PANTHER" id="PTHR43808">
    <property type="entry name" value="ACETYLORNITHINE DEACETYLASE"/>
    <property type="match status" value="1"/>
</dbReference>
<evidence type="ECO:0000256" key="2">
    <source>
        <dbReference type="ARBA" id="ARBA00022723"/>
    </source>
</evidence>
<dbReference type="InterPro" id="IPR011650">
    <property type="entry name" value="Peptidase_M20_dimer"/>
</dbReference>
<comment type="cofactor">
    <cofactor evidence="1">
        <name>Zn(2+)</name>
        <dbReference type="ChEBI" id="CHEBI:29105"/>
    </cofactor>
</comment>
<evidence type="ECO:0000256" key="4">
    <source>
        <dbReference type="ARBA" id="ARBA00022833"/>
    </source>
</evidence>
<protein>
    <submittedName>
        <fullName evidence="6">M20/M25/M40 family metallo-hydrolase</fullName>
    </submittedName>
</protein>
<dbReference type="InterPro" id="IPR001261">
    <property type="entry name" value="ArgE/DapE_CS"/>
</dbReference>